<proteinExistence type="predicted"/>
<reference evidence="1" key="1">
    <citation type="journal article" date="2020" name="Nature">
        <title>Giant virus diversity and host interactions through global metagenomics.</title>
        <authorList>
            <person name="Schulz F."/>
            <person name="Roux S."/>
            <person name="Paez-Espino D."/>
            <person name="Jungbluth S."/>
            <person name="Walsh D.A."/>
            <person name="Denef V.J."/>
            <person name="McMahon K.D."/>
            <person name="Konstantinidis K.T."/>
            <person name="Eloe-Fadrosh E.A."/>
            <person name="Kyrpides N.C."/>
            <person name="Woyke T."/>
        </authorList>
    </citation>
    <scope>NUCLEOTIDE SEQUENCE</scope>
    <source>
        <strain evidence="1">GVMAG-M-3300023179-71</strain>
    </source>
</reference>
<dbReference type="AlphaFoldDB" id="A0A6C0H4T3"/>
<sequence>MSLTAFKRKSVIRFGSNVSGKPTHQLWMPQGPFGTKNTTNSVDLIDNSNNYSSAGFSINGPHRSGTYIGKTSEYSKNGTPFRGAFAIGNGGHLGKYNNYNNVFNVDLAYAFIEGNQTEFVKPTTVSTYNMLRQKYKWAFTGTYPNYWVQPNYTGNQTDSASQGLFIHTKSAQNDIYTDINNSSKYINYFKRCGPNNCQSTPARGYRYTVQASVAPYTKNLKNAQTSSQHTLHIQRKCANPTQKQKPFPYATNGDTCNQIYQLTPNYF</sequence>
<protein>
    <submittedName>
        <fullName evidence="1">Uncharacterized protein</fullName>
    </submittedName>
</protein>
<name>A0A6C0H4T3_9ZZZZ</name>
<evidence type="ECO:0000313" key="1">
    <source>
        <dbReference type="EMBL" id="QHT75554.1"/>
    </source>
</evidence>
<dbReference type="EMBL" id="MN739879">
    <property type="protein sequence ID" value="QHT75554.1"/>
    <property type="molecule type" value="Genomic_DNA"/>
</dbReference>
<organism evidence="1">
    <name type="scientific">viral metagenome</name>
    <dbReference type="NCBI Taxonomy" id="1070528"/>
    <lineage>
        <taxon>unclassified sequences</taxon>
        <taxon>metagenomes</taxon>
        <taxon>organismal metagenomes</taxon>
    </lineage>
</organism>
<accession>A0A6C0H4T3</accession>